<dbReference type="InterPro" id="IPR039997">
    <property type="entry name" value="TFE"/>
</dbReference>
<keyword evidence="7" id="KW-1185">Reference proteome</keyword>
<dbReference type="GO" id="GO:0006367">
    <property type="term" value="P:transcription initiation at RNA polymerase II promoter"/>
    <property type="evidence" value="ECO:0007669"/>
    <property type="project" value="InterPro"/>
</dbReference>
<dbReference type="GeneID" id="4999454"/>
<dbReference type="OMA" id="HRIHRMR"/>
<dbReference type="eggNOG" id="KOG2593">
    <property type="taxonomic scope" value="Eukaryota"/>
</dbReference>
<keyword evidence="1" id="KW-0805">Transcription regulation</keyword>
<proteinExistence type="predicted"/>
<dbReference type="Gene3D" id="1.10.10.10">
    <property type="entry name" value="Winged helix-like DNA-binding domain superfamily/Winged helix DNA-binding domain"/>
    <property type="match status" value="1"/>
</dbReference>
<evidence type="ECO:0000313" key="6">
    <source>
        <dbReference type="EMBL" id="ABO93934.1"/>
    </source>
</evidence>
<evidence type="ECO:0000256" key="3">
    <source>
        <dbReference type="SAM" id="Coils"/>
    </source>
</evidence>
<dbReference type="EMBL" id="CP000581">
    <property type="protein sequence ID" value="ABO93934.1"/>
    <property type="molecule type" value="Genomic_DNA"/>
</dbReference>
<dbReference type="Pfam" id="PF02002">
    <property type="entry name" value="TFIIE_alpha"/>
    <property type="match status" value="1"/>
</dbReference>
<dbReference type="RefSeq" id="XP_001415642.1">
    <property type="nucleotide sequence ID" value="XM_001415605.1"/>
</dbReference>
<evidence type="ECO:0000256" key="1">
    <source>
        <dbReference type="ARBA" id="ARBA00023015"/>
    </source>
</evidence>
<dbReference type="InterPro" id="IPR017919">
    <property type="entry name" value="TFIIE/TFIIEa_HTH"/>
</dbReference>
<evidence type="ECO:0000256" key="4">
    <source>
        <dbReference type="SAM" id="MobiDB-lite"/>
    </source>
</evidence>
<feature type="region of interest" description="Disordered" evidence="4">
    <location>
        <begin position="352"/>
        <end position="377"/>
    </location>
</feature>
<evidence type="ECO:0000259" key="5">
    <source>
        <dbReference type="PROSITE" id="PS51344"/>
    </source>
</evidence>
<dbReference type="KEGG" id="olu:OSTLU_29168"/>
<organism evidence="6 7">
    <name type="scientific">Ostreococcus lucimarinus (strain CCE9901)</name>
    <dbReference type="NCBI Taxonomy" id="436017"/>
    <lineage>
        <taxon>Eukaryota</taxon>
        <taxon>Viridiplantae</taxon>
        <taxon>Chlorophyta</taxon>
        <taxon>Mamiellophyceae</taxon>
        <taxon>Mamiellales</taxon>
        <taxon>Bathycoccaceae</taxon>
        <taxon>Ostreococcus</taxon>
    </lineage>
</organism>
<dbReference type="PANTHER" id="PTHR13097">
    <property type="entry name" value="TRANSCRIPTION INITIATION FACTOR IIE, ALPHA SUBUNIT"/>
    <property type="match status" value="1"/>
</dbReference>
<dbReference type="SUPFAM" id="SSF46785">
    <property type="entry name" value="Winged helix' DNA-binding domain"/>
    <property type="match status" value="1"/>
</dbReference>
<keyword evidence="2" id="KW-0804">Transcription</keyword>
<reference evidence="6 7" key="1">
    <citation type="journal article" date="2007" name="Proc. Natl. Acad. Sci. U.S.A.">
        <title>The tiny eukaryote Ostreococcus provides genomic insights into the paradox of plankton speciation.</title>
        <authorList>
            <person name="Palenik B."/>
            <person name="Grimwood J."/>
            <person name="Aerts A."/>
            <person name="Rouze P."/>
            <person name="Salamov A."/>
            <person name="Putnam N."/>
            <person name="Dupont C."/>
            <person name="Jorgensen R."/>
            <person name="Derelle E."/>
            <person name="Rombauts S."/>
            <person name="Zhou K."/>
            <person name="Otillar R."/>
            <person name="Merchant S.S."/>
            <person name="Podell S."/>
            <person name="Gaasterland T."/>
            <person name="Napoli C."/>
            <person name="Gendler K."/>
            <person name="Manuell A."/>
            <person name="Tai V."/>
            <person name="Vallon O."/>
            <person name="Piganeau G."/>
            <person name="Jancek S."/>
            <person name="Heijde M."/>
            <person name="Jabbari K."/>
            <person name="Bowler C."/>
            <person name="Lohr M."/>
            <person name="Robbens S."/>
            <person name="Werner G."/>
            <person name="Dubchak I."/>
            <person name="Pazour G.J."/>
            <person name="Ren Q."/>
            <person name="Paulsen I."/>
            <person name="Delwiche C."/>
            <person name="Schmutz J."/>
            <person name="Rokhsar D."/>
            <person name="Van de Peer Y."/>
            <person name="Moreau H."/>
            <person name="Grigoriev I.V."/>
        </authorList>
    </citation>
    <scope>NUCLEOTIDE SEQUENCE [LARGE SCALE GENOMIC DNA]</scope>
    <source>
        <strain evidence="6 7">CCE9901</strain>
    </source>
</reference>
<dbReference type="AlphaFoldDB" id="A4RRX3"/>
<accession>A4RRX3</accession>
<dbReference type="PROSITE" id="PS51344">
    <property type="entry name" value="HTH_TFE_IIE"/>
    <property type="match status" value="1"/>
</dbReference>
<name>A4RRX3_OSTLU</name>
<evidence type="ECO:0000313" key="7">
    <source>
        <dbReference type="Proteomes" id="UP000001568"/>
    </source>
</evidence>
<dbReference type="InterPro" id="IPR036388">
    <property type="entry name" value="WH-like_DNA-bd_sf"/>
</dbReference>
<dbReference type="InterPro" id="IPR024550">
    <property type="entry name" value="TFIIEa/SarR/Rpc3_HTH_dom"/>
</dbReference>
<feature type="domain" description="HTH TFE/IIEalpha-type" evidence="5">
    <location>
        <begin position="54"/>
        <end position="163"/>
    </location>
</feature>
<protein>
    <recommendedName>
        <fullName evidence="5">HTH TFE/IIEalpha-type domain-containing protein</fullName>
    </recommendedName>
</protein>
<dbReference type="PANTHER" id="PTHR13097:SF7">
    <property type="entry name" value="GENERAL TRANSCRIPTION FACTOR IIE SUBUNIT 1"/>
    <property type="match status" value="1"/>
</dbReference>
<feature type="coiled-coil region" evidence="3">
    <location>
        <begin position="236"/>
        <end position="270"/>
    </location>
</feature>
<dbReference type="Proteomes" id="UP000001568">
    <property type="component" value="Chromosome 1"/>
</dbReference>
<keyword evidence="3" id="KW-0175">Coiled coil</keyword>
<sequence length="424" mass="46816">MSEHKKLMRMTARAFYATSYARERLNARAVAPKPTTSTDKANSGDVAMMDVGAAPSAVKAPVVDKKTKIDDPRVVEVVVDALTRRTWTREDDLANDLKLSFKQVRKLLTYLEREKLVSRAHVREKDKARAQALAERGITDAPDVKKTVSWCSLNYGRALDVTRYRLHVMKKQARQRVDKGKIHEVYVCVGPTEFCGKIYSSLDAAALLDPVEMVFKCSNCGCEVRQAGKDGAPEPEGAARETKESLQRRYDELERQFKPLEAQLAKAMKTPAPLYGTLTEWAVARKRYSQNKGGGGGGGGGRRGGAALDVHLEETKFVVELGSTAEEQQKQAEIDAIKVQPEWVTRNQFEKEDAAQGAAANGEDAKDAAAKPTADNEVQEQYLQALLSALQKQQGGKKPEDKKEEVAADVAAAVDDMFDEWEDV</sequence>
<dbReference type="Gramene" id="ABO93934">
    <property type="protein sequence ID" value="ABO93934"/>
    <property type="gene ID" value="OSTLU_29168"/>
</dbReference>
<dbReference type="OrthoDB" id="361102at2759"/>
<dbReference type="HOGENOM" id="CLU_647928_0_0_1"/>
<gene>
    <name evidence="6" type="ORF">OSTLU_29168</name>
</gene>
<dbReference type="STRING" id="436017.A4RRX3"/>
<evidence type="ECO:0000256" key="2">
    <source>
        <dbReference type="ARBA" id="ARBA00023163"/>
    </source>
</evidence>
<dbReference type="GO" id="GO:0005673">
    <property type="term" value="C:transcription factor TFIIE complex"/>
    <property type="evidence" value="ECO:0007669"/>
    <property type="project" value="TreeGrafter"/>
</dbReference>
<dbReference type="SMART" id="SM00531">
    <property type="entry name" value="TFIIE"/>
    <property type="match status" value="1"/>
</dbReference>
<dbReference type="InterPro" id="IPR002853">
    <property type="entry name" value="TFIIE_asu"/>
</dbReference>
<dbReference type="InterPro" id="IPR036390">
    <property type="entry name" value="WH_DNA-bd_sf"/>
</dbReference>